<dbReference type="Gene3D" id="3.90.1170.10">
    <property type="entry name" value="Ribosomal protein L10e/L16"/>
    <property type="match status" value="1"/>
</dbReference>
<dbReference type="InterPro" id="IPR001197">
    <property type="entry name" value="Ribosomal_uL16_euk_arch"/>
</dbReference>
<proteinExistence type="predicted"/>
<dbReference type="GO" id="GO:0006412">
    <property type="term" value="P:translation"/>
    <property type="evidence" value="ECO:0007669"/>
    <property type="project" value="InterPro"/>
</dbReference>
<evidence type="ECO:0000313" key="1">
    <source>
        <dbReference type="EMBL" id="KFO29826.1"/>
    </source>
</evidence>
<keyword evidence="1" id="KW-0687">Ribonucleoprotein</keyword>
<dbReference type="GO" id="GO:0003735">
    <property type="term" value="F:structural constituent of ribosome"/>
    <property type="evidence" value="ECO:0007669"/>
    <property type="project" value="InterPro"/>
</dbReference>
<keyword evidence="2" id="KW-1185">Reference proteome</keyword>
<dbReference type="SUPFAM" id="SSF54686">
    <property type="entry name" value="Ribosomal protein L16p/L10e"/>
    <property type="match status" value="1"/>
</dbReference>
<name>A0A091E423_FUKDA</name>
<evidence type="ECO:0000313" key="2">
    <source>
        <dbReference type="Proteomes" id="UP000028990"/>
    </source>
</evidence>
<dbReference type="AlphaFoldDB" id="A0A091E423"/>
<dbReference type="InterPro" id="IPR036920">
    <property type="entry name" value="Ribosomal_uL16_sf"/>
</dbReference>
<dbReference type="Proteomes" id="UP000028990">
    <property type="component" value="Unassembled WGS sequence"/>
</dbReference>
<sequence length="106" mass="11770">MWGAFGKAQGPVARVLIGQVVMSIRTKLQNKEHVIQSLRRVQVQLEPQLHQKNHTSKKWVFTKFNADEFEDIVAKKCLVPDGCGVKYIPNDGPCTPEGFHGAAPSS</sequence>
<organism evidence="1 2">
    <name type="scientific">Fukomys damarensis</name>
    <name type="common">Damaraland mole rat</name>
    <name type="synonym">Cryptomys damarensis</name>
    <dbReference type="NCBI Taxonomy" id="885580"/>
    <lineage>
        <taxon>Eukaryota</taxon>
        <taxon>Metazoa</taxon>
        <taxon>Chordata</taxon>
        <taxon>Craniata</taxon>
        <taxon>Vertebrata</taxon>
        <taxon>Euteleostomi</taxon>
        <taxon>Mammalia</taxon>
        <taxon>Eutheria</taxon>
        <taxon>Euarchontoglires</taxon>
        <taxon>Glires</taxon>
        <taxon>Rodentia</taxon>
        <taxon>Hystricomorpha</taxon>
        <taxon>Bathyergidae</taxon>
        <taxon>Fukomys</taxon>
    </lineage>
</organism>
<dbReference type="PANTHER" id="PTHR11726">
    <property type="entry name" value="60S RIBOSOMAL PROTEIN L10"/>
    <property type="match status" value="1"/>
</dbReference>
<dbReference type="Gene3D" id="3.30.60.300">
    <property type="match status" value="1"/>
</dbReference>
<dbReference type="EMBL" id="KN122563">
    <property type="protein sequence ID" value="KFO29826.1"/>
    <property type="molecule type" value="Genomic_DNA"/>
</dbReference>
<gene>
    <name evidence="1" type="ORF">H920_08813</name>
</gene>
<dbReference type="FunFam" id="3.30.60.300:FF:000001">
    <property type="entry name" value="60S ribosomal protein L10"/>
    <property type="match status" value="1"/>
</dbReference>
<reference evidence="1 2" key="1">
    <citation type="submission" date="2013-11" db="EMBL/GenBank/DDBJ databases">
        <title>The Damaraland mole rat (Fukomys damarensis) genome and evolution of African mole rats.</title>
        <authorList>
            <person name="Gladyshev V.N."/>
            <person name="Fang X."/>
        </authorList>
    </citation>
    <scope>NUCLEOTIDE SEQUENCE [LARGE SCALE GENOMIC DNA]</scope>
    <source>
        <tissue evidence="1">Liver</tissue>
    </source>
</reference>
<accession>A0A091E423</accession>
<protein>
    <submittedName>
        <fullName evidence="1">60S ribosomal protein L10-like</fullName>
    </submittedName>
</protein>
<keyword evidence="1" id="KW-0689">Ribosomal protein</keyword>
<dbReference type="GO" id="GO:0005840">
    <property type="term" value="C:ribosome"/>
    <property type="evidence" value="ECO:0007669"/>
    <property type="project" value="UniProtKB-KW"/>
</dbReference>